<dbReference type="AlphaFoldDB" id="A0A0B6YZN9"/>
<evidence type="ECO:0000313" key="2">
    <source>
        <dbReference type="EMBL" id="CEK61166.1"/>
    </source>
</evidence>
<evidence type="ECO:0000256" key="1">
    <source>
        <dbReference type="SAM" id="MobiDB-lite"/>
    </source>
</evidence>
<organism evidence="2">
    <name type="scientific">Arion vulgaris</name>
    <dbReference type="NCBI Taxonomy" id="1028688"/>
    <lineage>
        <taxon>Eukaryota</taxon>
        <taxon>Metazoa</taxon>
        <taxon>Spiralia</taxon>
        <taxon>Lophotrochozoa</taxon>
        <taxon>Mollusca</taxon>
        <taxon>Gastropoda</taxon>
        <taxon>Heterobranchia</taxon>
        <taxon>Euthyneura</taxon>
        <taxon>Panpulmonata</taxon>
        <taxon>Eupulmonata</taxon>
        <taxon>Stylommatophora</taxon>
        <taxon>Helicina</taxon>
        <taxon>Arionoidea</taxon>
        <taxon>Arionidae</taxon>
        <taxon>Arion</taxon>
    </lineage>
</organism>
<feature type="region of interest" description="Disordered" evidence="1">
    <location>
        <begin position="64"/>
        <end position="91"/>
    </location>
</feature>
<name>A0A0B6YZN9_9EUPU</name>
<dbReference type="EMBL" id="HACG01014301">
    <property type="protein sequence ID" value="CEK61166.1"/>
    <property type="molecule type" value="Transcribed_RNA"/>
</dbReference>
<proteinExistence type="predicted"/>
<gene>
    <name evidence="2" type="primary">ORF41509</name>
</gene>
<accession>A0A0B6YZN9</accession>
<feature type="non-terminal residue" evidence="2">
    <location>
        <position position="91"/>
    </location>
</feature>
<sequence>MLDKKICDQTEGNLVTSMAGQREKTVKIEEFMKNTGKDWTEATEILTRNAWKLPESYRELGQMISAGQRNHSSVPGGGGPRDHSPSHYSAI</sequence>
<protein>
    <submittedName>
        <fullName evidence="2">Uncharacterized protein</fullName>
    </submittedName>
</protein>
<reference evidence="2" key="1">
    <citation type="submission" date="2014-12" db="EMBL/GenBank/DDBJ databases">
        <title>Insight into the proteome of Arion vulgaris.</title>
        <authorList>
            <person name="Aradska J."/>
            <person name="Bulat T."/>
            <person name="Smidak R."/>
            <person name="Sarate P."/>
            <person name="Gangsoo J."/>
            <person name="Sialana F."/>
            <person name="Bilban M."/>
            <person name="Lubec G."/>
        </authorList>
    </citation>
    <scope>NUCLEOTIDE SEQUENCE</scope>
    <source>
        <tissue evidence="2">Skin</tissue>
    </source>
</reference>